<evidence type="ECO:0000313" key="2">
    <source>
        <dbReference type="Proteomes" id="UP000054279"/>
    </source>
</evidence>
<name>A0A0C9W439_SPHS4</name>
<reference evidence="1 2" key="1">
    <citation type="submission" date="2014-06" db="EMBL/GenBank/DDBJ databases">
        <title>Evolutionary Origins and Diversification of the Mycorrhizal Mutualists.</title>
        <authorList>
            <consortium name="DOE Joint Genome Institute"/>
            <consortium name="Mycorrhizal Genomics Consortium"/>
            <person name="Kohler A."/>
            <person name="Kuo A."/>
            <person name="Nagy L.G."/>
            <person name="Floudas D."/>
            <person name="Copeland A."/>
            <person name="Barry K.W."/>
            <person name="Cichocki N."/>
            <person name="Veneault-Fourrey C."/>
            <person name="LaButti K."/>
            <person name="Lindquist E.A."/>
            <person name="Lipzen A."/>
            <person name="Lundell T."/>
            <person name="Morin E."/>
            <person name="Murat C."/>
            <person name="Riley R."/>
            <person name="Ohm R."/>
            <person name="Sun H."/>
            <person name="Tunlid A."/>
            <person name="Henrissat B."/>
            <person name="Grigoriev I.V."/>
            <person name="Hibbett D.S."/>
            <person name="Martin F."/>
        </authorList>
    </citation>
    <scope>NUCLEOTIDE SEQUENCE [LARGE SCALE GENOMIC DNA]</scope>
    <source>
        <strain evidence="1 2">SS14</strain>
    </source>
</reference>
<dbReference type="AlphaFoldDB" id="A0A0C9W439"/>
<proteinExistence type="predicted"/>
<dbReference type="HOGENOM" id="CLU_1042697_0_0_1"/>
<accession>A0A0C9W439</accession>
<organism evidence="1 2">
    <name type="scientific">Sphaerobolus stellatus (strain SS14)</name>
    <dbReference type="NCBI Taxonomy" id="990650"/>
    <lineage>
        <taxon>Eukaryota</taxon>
        <taxon>Fungi</taxon>
        <taxon>Dikarya</taxon>
        <taxon>Basidiomycota</taxon>
        <taxon>Agaricomycotina</taxon>
        <taxon>Agaricomycetes</taxon>
        <taxon>Phallomycetidae</taxon>
        <taxon>Geastrales</taxon>
        <taxon>Sphaerobolaceae</taxon>
        <taxon>Sphaerobolus</taxon>
    </lineage>
</organism>
<gene>
    <name evidence="1" type="ORF">M422DRAFT_29444</name>
</gene>
<dbReference type="Proteomes" id="UP000054279">
    <property type="component" value="Unassembled WGS sequence"/>
</dbReference>
<protein>
    <submittedName>
        <fullName evidence="1">Uncharacterized protein</fullName>
    </submittedName>
</protein>
<keyword evidence="2" id="KW-1185">Reference proteome</keyword>
<evidence type="ECO:0000313" key="1">
    <source>
        <dbReference type="EMBL" id="KIJ46046.1"/>
    </source>
</evidence>
<sequence>MELSESHKYTASLSDVMTTLAKSGNPSLRLQSFLEVEISKMIWPSPKNTIIFTHNFHKMALVPPRYRAYIPSLPNYDPDPPVQQRSPAFLPFRVGGIPVDDHSCLSEEASAGSQGFERFITPLLEFDWNEPWNTIPNVLRWIAPFLKSTQQSVLSLFCFLYLVILTRSIRENPPDMSEIGLLAEMYLKGIILLIESLYMGRLFFENYATNAAWYFDRRRVREKYTLVIGENEGGPWKIAMALSKGASDSFALAQGHADAVCVSKSHD</sequence>
<dbReference type="EMBL" id="KN837109">
    <property type="protein sequence ID" value="KIJ46046.1"/>
    <property type="molecule type" value="Genomic_DNA"/>
</dbReference>